<dbReference type="EMBL" id="JAVIJP010000009">
    <property type="protein sequence ID" value="KAL3647640.1"/>
    <property type="molecule type" value="Genomic_DNA"/>
</dbReference>
<dbReference type="InterPro" id="IPR044898">
    <property type="entry name" value="CDI_dom_sf"/>
</dbReference>
<feature type="region of interest" description="Disordered" evidence="5">
    <location>
        <begin position="67"/>
        <end position="88"/>
    </location>
</feature>
<protein>
    <recommendedName>
        <fullName evidence="6">Cyclin-dependent kinase inhibitor domain-containing protein</fullName>
    </recommendedName>
</protein>
<evidence type="ECO:0000256" key="5">
    <source>
        <dbReference type="SAM" id="MobiDB-lite"/>
    </source>
</evidence>
<dbReference type="GO" id="GO:0004860">
    <property type="term" value="F:protein kinase inhibitor activity"/>
    <property type="evidence" value="ECO:0007669"/>
    <property type="project" value="UniProtKB-KW"/>
</dbReference>
<comment type="subcellular location">
    <subcellularLocation>
        <location evidence="1">Nucleus</location>
        <location evidence="1">Nucleoplasm</location>
    </subcellularLocation>
</comment>
<dbReference type="GO" id="GO:0005654">
    <property type="term" value="C:nucleoplasm"/>
    <property type="evidence" value="ECO:0007669"/>
    <property type="project" value="UniProtKB-SubCell"/>
</dbReference>
<dbReference type="PIRSF" id="PIRSF017811">
    <property type="entry name" value="CDK_inhib_pln"/>
    <property type="match status" value="1"/>
</dbReference>
<evidence type="ECO:0000256" key="3">
    <source>
        <dbReference type="ARBA" id="ARBA00023013"/>
    </source>
</evidence>
<reference evidence="8" key="1">
    <citation type="journal article" date="2024" name="IScience">
        <title>Strigolactones Initiate the Formation of Haustorium-like Structures in Castilleja.</title>
        <authorList>
            <person name="Buerger M."/>
            <person name="Peterson D."/>
            <person name="Chory J."/>
        </authorList>
    </citation>
    <scope>NUCLEOTIDE SEQUENCE [LARGE SCALE GENOMIC DNA]</scope>
</reference>
<evidence type="ECO:0000313" key="8">
    <source>
        <dbReference type="Proteomes" id="UP001632038"/>
    </source>
</evidence>
<sequence length="236" mass="26238">MGKYIKKPKKTVRDAVKDVSQSFLGVRTRARTLALQRLQSSAADDSPPELEFLELRSRRLVKPPLIRKAFKSSRKPPAPEQGSVSSMEAVLSPQLEISPEKACSEPEALPIKPAGEEDGPVEMVDVGLQIGGEIEASLGENNLDLVAVERDTRESTPTSFIIPADSVPTPGSSTRPRRTSPRAQDVRPVTPATQEIDDFFDRLEEPHRLRFIEKYNFDIVNDVPLPGRYEWVKLSP</sequence>
<comment type="similarity">
    <text evidence="2">Belongs to the CDI family. ICK/KRP subfamily.</text>
</comment>
<feature type="domain" description="Cyclin-dependent kinase inhibitor" evidence="6">
    <location>
        <begin position="191"/>
        <end position="234"/>
    </location>
</feature>
<dbReference type="InterPro" id="IPR003175">
    <property type="entry name" value="CDI_dom"/>
</dbReference>
<dbReference type="PANTHER" id="PTHR46776">
    <property type="entry name" value="CYCLIN-DEPENDENT KINASE INHIBITOR 4-RELATED"/>
    <property type="match status" value="1"/>
</dbReference>
<evidence type="ECO:0000259" key="6">
    <source>
        <dbReference type="Pfam" id="PF02234"/>
    </source>
</evidence>
<keyword evidence="8" id="KW-1185">Reference proteome</keyword>
<dbReference type="AlphaFoldDB" id="A0ABD3DZG2"/>
<organism evidence="7 8">
    <name type="scientific">Castilleja foliolosa</name>
    <dbReference type="NCBI Taxonomy" id="1961234"/>
    <lineage>
        <taxon>Eukaryota</taxon>
        <taxon>Viridiplantae</taxon>
        <taxon>Streptophyta</taxon>
        <taxon>Embryophyta</taxon>
        <taxon>Tracheophyta</taxon>
        <taxon>Spermatophyta</taxon>
        <taxon>Magnoliopsida</taxon>
        <taxon>eudicotyledons</taxon>
        <taxon>Gunneridae</taxon>
        <taxon>Pentapetalae</taxon>
        <taxon>asterids</taxon>
        <taxon>lamiids</taxon>
        <taxon>Lamiales</taxon>
        <taxon>Orobanchaceae</taxon>
        <taxon>Pedicularideae</taxon>
        <taxon>Castillejinae</taxon>
        <taxon>Castilleja</taxon>
    </lineage>
</organism>
<evidence type="ECO:0000313" key="7">
    <source>
        <dbReference type="EMBL" id="KAL3647640.1"/>
    </source>
</evidence>
<proteinExistence type="inferred from homology"/>
<evidence type="ECO:0000256" key="2">
    <source>
        <dbReference type="ARBA" id="ARBA00010274"/>
    </source>
</evidence>
<dbReference type="Pfam" id="PF02234">
    <property type="entry name" value="CDI"/>
    <property type="match status" value="1"/>
</dbReference>
<feature type="region of interest" description="Disordered" evidence="5">
    <location>
        <begin position="154"/>
        <end position="189"/>
    </location>
</feature>
<accession>A0ABD3DZG2</accession>
<dbReference type="Proteomes" id="UP001632038">
    <property type="component" value="Unassembled WGS sequence"/>
</dbReference>
<name>A0ABD3DZG2_9LAMI</name>
<comment type="caution">
    <text evidence="7">The sequence shown here is derived from an EMBL/GenBank/DDBJ whole genome shotgun (WGS) entry which is preliminary data.</text>
</comment>
<dbReference type="Gene3D" id="4.10.365.10">
    <property type="entry name" value="p27"/>
    <property type="match status" value="1"/>
</dbReference>
<evidence type="ECO:0000256" key="1">
    <source>
        <dbReference type="ARBA" id="ARBA00004642"/>
    </source>
</evidence>
<dbReference type="InterPro" id="IPR044275">
    <property type="entry name" value="KRP"/>
</dbReference>
<keyword evidence="4" id="KW-0131">Cell cycle</keyword>
<keyword evidence="3" id="KW-0649">Protein kinase inhibitor</keyword>
<evidence type="ECO:0000256" key="4">
    <source>
        <dbReference type="ARBA" id="ARBA00023306"/>
    </source>
</evidence>
<gene>
    <name evidence="7" type="ORF">CASFOL_008608</name>
</gene>